<proteinExistence type="predicted"/>
<dbReference type="InterPro" id="IPR010743">
    <property type="entry name" value="Methionine_synth_MetW"/>
</dbReference>
<dbReference type="SUPFAM" id="SSF53335">
    <property type="entry name" value="S-adenosyl-L-methionine-dependent methyltransferases"/>
    <property type="match status" value="1"/>
</dbReference>
<reference evidence="2" key="1">
    <citation type="journal article" date="2015" name="MBio">
        <title>Genome-Resolved Metagenomic Analysis Reveals Roles for Candidate Phyla and Other Microbial Community Members in Biogeochemical Transformations in Oil Reservoirs.</title>
        <authorList>
            <person name="Hu P."/>
            <person name="Tom L."/>
            <person name="Singh A."/>
            <person name="Thomas B.C."/>
            <person name="Baker B.J."/>
            <person name="Piceno Y.M."/>
            <person name="Andersen G.L."/>
            <person name="Banfield J.F."/>
        </authorList>
    </citation>
    <scope>NUCLEOTIDE SEQUENCE [LARGE SCALE GENOMIC DNA]</scope>
</reference>
<dbReference type="PATRIC" id="fig|301375.6.peg.1996"/>
<organism evidence="1 2">
    <name type="scientific">Methanothrix harundinacea</name>
    <dbReference type="NCBI Taxonomy" id="301375"/>
    <lineage>
        <taxon>Archaea</taxon>
        <taxon>Methanobacteriati</taxon>
        <taxon>Methanobacteriota</taxon>
        <taxon>Stenosarchaea group</taxon>
        <taxon>Methanomicrobia</taxon>
        <taxon>Methanotrichales</taxon>
        <taxon>Methanotrichaceae</taxon>
        <taxon>Methanothrix</taxon>
    </lineage>
</organism>
<dbReference type="Proteomes" id="UP000053961">
    <property type="component" value="Unassembled WGS sequence"/>
</dbReference>
<dbReference type="PANTHER" id="PTHR43861">
    <property type="entry name" value="TRANS-ACONITATE 2-METHYLTRANSFERASE-RELATED"/>
    <property type="match status" value="1"/>
</dbReference>
<sequence>MKVGQSRAEFEAGISQLDSGIEDRIDVKVGQSRAEFEAGIIQLDSGIDDRIDVKVGQSRADLEAGIIQLDSGVDERVRKEANAVVSAMNQDIQNKAWLASILEGRLKDFEDVPLSSDLPENDGINYFVFEETFRGPREAIKERQAAFVRYFEGSKNVLDIGCGRGEFLELLRDKEIGGRGIDINEDMVEYCRSRGLAVERIDAITYLGGIEDKSLDGVFIDQVVEHLRPDYLVKLLGLCYKKLKYGYYIVAETVNPLSFASLVNFYLDLTHVRPVHPETMRFLINSVGFREIEVKFLSSLPDEIKLCTVALDGVEDKYEPKLIHTHNHNVDVINDVLFGPQDYVIIGKK</sequence>
<name>A0A124G2U3_9EURY</name>
<protein>
    <recommendedName>
        <fullName evidence="3">Methyltransferase type 11</fullName>
    </recommendedName>
</protein>
<dbReference type="Gene3D" id="3.40.50.150">
    <property type="entry name" value="Vaccinia Virus protein VP39"/>
    <property type="match status" value="1"/>
</dbReference>
<evidence type="ECO:0000313" key="2">
    <source>
        <dbReference type="Proteomes" id="UP000053961"/>
    </source>
</evidence>
<dbReference type="EMBL" id="LGHB01000042">
    <property type="protein sequence ID" value="KUK94837.1"/>
    <property type="molecule type" value="Genomic_DNA"/>
</dbReference>
<evidence type="ECO:0008006" key="3">
    <source>
        <dbReference type="Google" id="ProtNLM"/>
    </source>
</evidence>
<comment type="caution">
    <text evidence="1">The sequence shown here is derived from an EMBL/GenBank/DDBJ whole genome shotgun (WGS) entry which is preliminary data.</text>
</comment>
<accession>A0A124G2U3</accession>
<dbReference type="CDD" id="cd02440">
    <property type="entry name" value="AdoMet_MTases"/>
    <property type="match status" value="1"/>
</dbReference>
<dbReference type="PANTHER" id="PTHR43861:SF1">
    <property type="entry name" value="TRANS-ACONITATE 2-METHYLTRANSFERASE"/>
    <property type="match status" value="1"/>
</dbReference>
<dbReference type="AlphaFoldDB" id="A0A124G2U3"/>
<dbReference type="Pfam" id="PF07021">
    <property type="entry name" value="MetW"/>
    <property type="match status" value="1"/>
</dbReference>
<gene>
    <name evidence="1" type="ORF">XE07_2022</name>
</gene>
<dbReference type="InterPro" id="IPR029063">
    <property type="entry name" value="SAM-dependent_MTases_sf"/>
</dbReference>
<evidence type="ECO:0000313" key="1">
    <source>
        <dbReference type="EMBL" id="KUK94837.1"/>
    </source>
</evidence>